<dbReference type="InterPro" id="IPR024355">
    <property type="entry name" value="TraQ_bacteroidetes"/>
</dbReference>
<dbReference type="EMBL" id="AQHW01000015">
    <property type="protein sequence ID" value="KKB54964.1"/>
    <property type="molecule type" value="Genomic_DNA"/>
</dbReference>
<name>A0A0F5JB03_9BACT</name>
<comment type="caution">
    <text evidence="1">The sequence shown here is derived from an EMBL/GenBank/DDBJ whole genome shotgun (WGS) entry which is preliminary data.</text>
</comment>
<dbReference type="STRING" id="1203610.HMPREF1536_02417"/>
<dbReference type="HOGENOM" id="CLU_134879_0_0_10"/>
<dbReference type="AlphaFoldDB" id="A0A0F5JB03"/>
<organism evidence="1 2">
    <name type="scientific">Parabacteroides gordonii MS-1 = DSM 23371</name>
    <dbReference type="NCBI Taxonomy" id="1203610"/>
    <lineage>
        <taxon>Bacteria</taxon>
        <taxon>Pseudomonadati</taxon>
        <taxon>Bacteroidota</taxon>
        <taxon>Bacteroidia</taxon>
        <taxon>Bacteroidales</taxon>
        <taxon>Tannerellaceae</taxon>
        <taxon>Parabacteroides</taxon>
    </lineage>
</organism>
<dbReference type="Proteomes" id="UP000033035">
    <property type="component" value="Unassembled WGS sequence"/>
</dbReference>
<gene>
    <name evidence="1" type="ORF">HMPREF1536_02417</name>
</gene>
<dbReference type="Gene3D" id="2.60.40.2410">
    <property type="entry name" value="Uncharacterised protein PF12988, DUF3872"/>
    <property type="match status" value="1"/>
</dbReference>
<keyword evidence="2" id="KW-1185">Reference proteome</keyword>
<evidence type="ECO:0000313" key="1">
    <source>
        <dbReference type="EMBL" id="KKB54964.1"/>
    </source>
</evidence>
<dbReference type="Pfam" id="PF12988">
    <property type="entry name" value="TraQ_transposon"/>
    <property type="match status" value="1"/>
</dbReference>
<dbReference type="InterPro" id="IPR038707">
    <property type="entry name" value="TraQ_sf"/>
</dbReference>
<reference evidence="1 2" key="1">
    <citation type="submission" date="2013-04" db="EMBL/GenBank/DDBJ databases">
        <title>The Genome Sequence of Parabacteroides gordonii DSM 23371.</title>
        <authorList>
            <consortium name="The Broad Institute Genomics Platform"/>
            <person name="Earl A."/>
            <person name="Ward D."/>
            <person name="Feldgarden M."/>
            <person name="Gevers D."/>
            <person name="Martens E."/>
            <person name="Sakamoto M."/>
            <person name="Benno Y."/>
            <person name="Suzuki N."/>
            <person name="Matsunaga N."/>
            <person name="Koshihara K."/>
            <person name="Seki M."/>
            <person name="Komiya H."/>
            <person name="Walker B."/>
            <person name="Young S."/>
            <person name="Zeng Q."/>
            <person name="Gargeya S."/>
            <person name="Fitzgerald M."/>
            <person name="Haas B."/>
            <person name="Abouelleil A."/>
            <person name="Allen A.W."/>
            <person name="Alvarado L."/>
            <person name="Arachchi H.M."/>
            <person name="Berlin A.M."/>
            <person name="Chapman S.B."/>
            <person name="Gainer-Dewar J."/>
            <person name="Goldberg J."/>
            <person name="Griggs A."/>
            <person name="Gujja S."/>
            <person name="Hansen M."/>
            <person name="Howarth C."/>
            <person name="Imamovic A."/>
            <person name="Ireland A."/>
            <person name="Larimer J."/>
            <person name="McCowan C."/>
            <person name="Murphy C."/>
            <person name="Pearson M."/>
            <person name="Poon T.W."/>
            <person name="Priest M."/>
            <person name="Roberts A."/>
            <person name="Saif S."/>
            <person name="Shea T."/>
            <person name="Sisk P."/>
            <person name="Sykes S."/>
            <person name="Wortman J."/>
            <person name="Nusbaum C."/>
            <person name="Birren B."/>
        </authorList>
    </citation>
    <scope>NUCLEOTIDE SEQUENCE [LARGE SCALE GENOMIC DNA]</scope>
    <source>
        <strain evidence="1 2">MS-1</strain>
    </source>
</reference>
<proteinExistence type="predicted"/>
<evidence type="ECO:0008006" key="3">
    <source>
        <dbReference type="Google" id="ProtNLM"/>
    </source>
</evidence>
<evidence type="ECO:0000313" key="2">
    <source>
        <dbReference type="Proteomes" id="UP000033035"/>
    </source>
</evidence>
<sequence length="199" mass="22825">MNMNTLNQKRVWSGLVSVLFVSLLACLFTACNDKIDVQQAFPFTVETMPVPTRLVLGETAEIRCELKRAGRFEDARYTIRYFQPNGKGSLLLDNGMKLLPNDRYPLDREVFRLYYTSGCTDRQTIDIYFEDNAGQVVLLSFSFNNENEEEEMTEVTEKSKDLPTMQIDTTPVRFPPDSPDEPFFTPLTMETGLYNKTAL</sequence>
<accession>A0A0F5JB03</accession>
<protein>
    <recommendedName>
        <fullName evidence="3">DUF3872 domain-containing protein</fullName>
    </recommendedName>
</protein>
<dbReference type="PATRIC" id="fig|1203610.3.peg.2483"/>